<reference evidence="2" key="1">
    <citation type="journal article" date="2011" name="Genome Biol.">
        <title>Comparative genomics of the social amoebae Dictyostelium discoideum and Dictyostelium purpureum.</title>
        <authorList>
            <consortium name="US DOE Joint Genome Institute (JGI-PGF)"/>
            <person name="Sucgang R."/>
            <person name="Kuo A."/>
            <person name="Tian X."/>
            <person name="Salerno W."/>
            <person name="Parikh A."/>
            <person name="Feasley C.L."/>
            <person name="Dalin E."/>
            <person name="Tu H."/>
            <person name="Huang E."/>
            <person name="Barry K."/>
            <person name="Lindquist E."/>
            <person name="Shapiro H."/>
            <person name="Bruce D."/>
            <person name="Schmutz J."/>
            <person name="Salamov A."/>
            <person name="Fey P."/>
            <person name="Gaudet P."/>
            <person name="Anjard C."/>
            <person name="Babu M.M."/>
            <person name="Basu S."/>
            <person name="Bushmanova Y."/>
            <person name="van der Wel H."/>
            <person name="Katoh-Kurasawa M."/>
            <person name="Dinh C."/>
            <person name="Coutinho P.M."/>
            <person name="Saito T."/>
            <person name="Elias M."/>
            <person name="Schaap P."/>
            <person name="Kay R.R."/>
            <person name="Henrissat B."/>
            <person name="Eichinger L."/>
            <person name="Rivero F."/>
            <person name="Putnam N.H."/>
            <person name="West C.M."/>
            <person name="Loomis W.F."/>
            <person name="Chisholm R.L."/>
            <person name="Shaulsky G."/>
            <person name="Strassmann J.E."/>
            <person name="Queller D.C."/>
            <person name="Kuspa A."/>
            <person name="Grigoriev I.V."/>
        </authorList>
    </citation>
    <scope>NUCLEOTIDE SEQUENCE [LARGE SCALE GENOMIC DNA]</scope>
    <source>
        <strain evidence="2">QSDP1</strain>
    </source>
</reference>
<accession>F1A110</accession>
<dbReference type="RefSeq" id="XP_003293351.1">
    <property type="nucleotide sequence ID" value="XM_003293303.1"/>
</dbReference>
<protein>
    <submittedName>
        <fullName evidence="1">Uncharacterized protein</fullName>
    </submittedName>
</protein>
<organism evidence="1 2">
    <name type="scientific">Dictyostelium purpureum</name>
    <name type="common">Slime mold</name>
    <dbReference type="NCBI Taxonomy" id="5786"/>
    <lineage>
        <taxon>Eukaryota</taxon>
        <taxon>Amoebozoa</taxon>
        <taxon>Evosea</taxon>
        <taxon>Eumycetozoa</taxon>
        <taxon>Dictyostelia</taxon>
        <taxon>Dictyosteliales</taxon>
        <taxon>Dictyosteliaceae</taxon>
        <taxon>Dictyostelium</taxon>
    </lineage>
</organism>
<evidence type="ECO:0000313" key="2">
    <source>
        <dbReference type="Proteomes" id="UP000001064"/>
    </source>
</evidence>
<sequence>MSEYYNKKIKVYDYLNQIFNQEFHEDYDDIHYDTDENYVHYDTDEGYTEPFLALAFSLKNSYSNNNNYTTTAEPEQDVTAYFEQGNTKIIG</sequence>
<proteinExistence type="predicted"/>
<name>F1A110_DICPU</name>
<dbReference type="AlphaFoldDB" id="F1A110"/>
<dbReference type="Proteomes" id="UP000001064">
    <property type="component" value="Unassembled WGS sequence"/>
</dbReference>
<evidence type="ECO:0000313" key="1">
    <source>
        <dbReference type="EMBL" id="EGC30119.1"/>
    </source>
</evidence>
<dbReference type="InParanoid" id="F1A110"/>
<dbReference type="VEuPathDB" id="AmoebaDB:DICPUDRAFT_158179"/>
<dbReference type="KEGG" id="dpp:DICPUDRAFT_158179"/>
<dbReference type="EMBL" id="GL871356">
    <property type="protein sequence ID" value="EGC30119.1"/>
    <property type="molecule type" value="Genomic_DNA"/>
</dbReference>
<gene>
    <name evidence="1" type="ORF">DICPUDRAFT_158179</name>
</gene>
<dbReference type="GeneID" id="10511131"/>
<keyword evidence="2" id="KW-1185">Reference proteome</keyword>